<proteinExistence type="predicted"/>
<dbReference type="OrthoDB" id="10531251at2759"/>
<dbReference type="EMBL" id="CAJOBC010110531">
    <property type="protein sequence ID" value="CAF4525179.1"/>
    <property type="molecule type" value="Genomic_DNA"/>
</dbReference>
<name>A0A8S2Y1V4_9BILA</name>
<evidence type="ECO:0000313" key="1">
    <source>
        <dbReference type="EMBL" id="CAF4525179.1"/>
    </source>
</evidence>
<organism evidence="1 2">
    <name type="scientific">Didymodactylos carnosus</name>
    <dbReference type="NCBI Taxonomy" id="1234261"/>
    <lineage>
        <taxon>Eukaryota</taxon>
        <taxon>Metazoa</taxon>
        <taxon>Spiralia</taxon>
        <taxon>Gnathifera</taxon>
        <taxon>Rotifera</taxon>
        <taxon>Eurotatoria</taxon>
        <taxon>Bdelloidea</taxon>
        <taxon>Philodinida</taxon>
        <taxon>Philodinidae</taxon>
        <taxon>Didymodactylos</taxon>
    </lineage>
</organism>
<accession>A0A8S2Y1V4</accession>
<dbReference type="Proteomes" id="UP000681722">
    <property type="component" value="Unassembled WGS sequence"/>
</dbReference>
<feature type="non-terminal residue" evidence="1">
    <location>
        <position position="113"/>
    </location>
</feature>
<dbReference type="AlphaFoldDB" id="A0A8S2Y1V4"/>
<evidence type="ECO:0000313" key="2">
    <source>
        <dbReference type="Proteomes" id="UP000681722"/>
    </source>
</evidence>
<comment type="caution">
    <text evidence="1">The sequence shown here is derived from an EMBL/GenBank/DDBJ whole genome shotgun (WGS) entry which is preliminary data.</text>
</comment>
<reference evidence="1" key="1">
    <citation type="submission" date="2021-02" db="EMBL/GenBank/DDBJ databases">
        <authorList>
            <person name="Nowell W R."/>
        </authorList>
    </citation>
    <scope>NUCLEOTIDE SEQUENCE</scope>
</reference>
<gene>
    <name evidence="1" type="ORF">SRO942_LOCUS45958</name>
</gene>
<sequence>MEELIGSMRKVNSTLERIAKKNDEFEQFMDDRIKHDEIISKKIVQLTENDNDLKKIGAQHEIKIIHYENLFTKLVMPILDEILKLLLTVNTDKTGGSSNAEFKVTINRMRAQL</sequence>
<protein>
    <submittedName>
        <fullName evidence="1">Uncharacterized protein</fullName>
    </submittedName>
</protein>